<accession>A0A2M7TBV3</accession>
<keyword evidence="3 5" id="KW-1133">Transmembrane helix</keyword>
<name>A0A2M7TBV3_9ACTN</name>
<dbReference type="Pfam" id="PF04932">
    <property type="entry name" value="Wzy_C"/>
    <property type="match status" value="1"/>
</dbReference>
<reference evidence="8" key="1">
    <citation type="submission" date="2017-09" db="EMBL/GenBank/DDBJ databases">
        <title>Depth-based differentiation of microbial function through sediment-hosted aquifers and enrichment of novel symbionts in the deep terrestrial subsurface.</title>
        <authorList>
            <person name="Probst A.J."/>
            <person name="Ladd B."/>
            <person name="Jarett J.K."/>
            <person name="Geller-Mcgrath D.E."/>
            <person name="Sieber C.M.K."/>
            <person name="Emerson J.B."/>
            <person name="Anantharaman K."/>
            <person name="Thomas B.C."/>
            <person name="Malmstrom R."/>
            <person name="Stieglmeier M."/>
            <person name="Klingl A."/>
            <person name="Woyke T."/>
            <person name="Ryan C.M."/>
            <person name="Banfield J.F."/>
        </authorList>
    </citation>
    <scope>NUCLEOTIDE SEQUENCE [LARGE SCALE GENOMIC DNA]</scope>
</reference>
<dbReference type="GO" id="GO:0016020">
    <property type="term" value="C:membrane"/>
    <property type="evidence" value="ECO:0007669"/>
    <property type="project" value="UniProtKB-SubCell"/>
</dbReference>
<sequence length="663" mass="74053">MTDTSDKEQLIAEIDDIILWGTIAAPFVVILTFSPLNLDYFGLPKLTALYLVTLFLIYLQVRKWLATGSIEIPVNAGLLISGLFVLGVTVTALTSASPLASFIGRFNRYEAVPGIMCYAIILWFAYKAAQDRLFAKRFDPVLMGTFAIVTVYGMFEVFGFDMLHSHFQTEGRISSTLGNPVFFGSFLAVSLPMLLAKALLSPRDDKRVWDHPVVLYGLLCLGTAMLFSTISRAAWLGVFAGSSLVLYQKIVSKKELQAPKKNYWMLLIVAGILLGVIFSASINSGVTRVFDKARTSGSLDSRVEIWKSSLPMIADRPLSGYGLGQTGDWFNKYTTLGLARLENSYNDRAHNIYLQTAIDGGLLLLLIQLWLVIFAISKGAKAMKRGENRIAVGLVGGIIGYLVQGFFGIATIDLSIFFWFIMGAGIGTATKRSTYTLRRQLRKGLALRATVLPLLLILAMVAIAPLIIEGQYYALSEEADSTLSDSALDKAYAFSKYCAVQPYYQWCLANVCLDFTEGRDDPKYARLAIEPVKRALYYNPHYTQLLHILGKVYLVSARYTKDRYELNQAEFYLNRAREKAPMFLGTRTALLELYLQKREYGKVFKDSDFILTIDKNNVETLVIKSIAYELKGDKTKAKALLSKASKVDRSAEKLRLDMLHFII</sequence>
<dbReference type="InterPro" id="IPR007016">
    <property type="entry name" value="O-antigen_ligase-rel_domated"/>
</dbReference>
<dbReference type="SUPFAM" id="SSF48452">
    <property type="entry name" value="TPR-like"/>
    <property type="match status" value="1"/>
</dbReference>
<evidence type="ECO:0000256" key="2">
    <source>
        <dbReference type="ARBA" id="ARBA00022692"/>
    </source>
</evidence>
<evidence type="ECO:0000313" key="8">
    <source>
        <dbReference type="Proteomes" id="UP000230956"/>
    </source>
</evidence>
<evidence type="ECO:0000256" key="3">
    <source>
        <dbReference type="ARBA" id="ARBA00022989"/>
    </source>
</evidence>
<dbReference type="Proteomes" id="UP000230956">
    <property type="component" value="Unassembled WGS sequence"/>
</dbReference>
<feature type="transmembrane region" description="Helical" evidence="5">
    <location>
        <begin position="352"/>
        <end position="376"/>
    </location>
</feature>
<dbReference type="InterPro" id="IPR011990">
    <property type="entry name" value="TPR-like_helical_dom_sf"/>
</dbReference>
<evidence type="ECO:0000259" key="6">
    <source>
        <dbReference type="Pfam" id="PF04932"/>
    </source>
</evidence>
<keyword evidence="2 5" id="KW-0812">Transmembrane</keyword>
<comment type="caution">
    <text evidence="7">The sequence shown here is derived from an EMBL/GenBank/DDBJ whole genome shotgun (WGS) entry which is preliminary data.</text>
</comment>
<dbReference type="PANTHER" id="PTHR37422:SF13">
    <property type="entry name" value="LIPOPOLYSACCHARIDE BIOSYNTHESIS PROTEIN PA4999-RELATED"/>
    <property type="match status" value="1"/>
</dbReference>
<comment type="subcellular location">
    <subcellularLocation>
        <location evidence="1">Membrane</location>
        <topology evidence="1">Multi-pass membrane protein</topology>
    </subcellularLocation>
</comment>
<feature type="transmembrane region" description="Helical" evidence="5">
    <location>
        <begin position="180"/>
        <end position="196"/>
    </location>
</feature>
<evidence type="ECO:0000256" key="1">
    <source>
        <dbReference type="ARBA" id="ARBA00004141"/>
    </source>
</evidence>
<feature type="transmembrane region" description="Helical" evidence="5">
    <location>
        <begin position="445"/>
        <end position="468"/>
    </location>
</feature>
<evidence type="ECO:0000313" key="7">
    <source>
        <dbReference type="EMBL" id="PIZ42655.1"/>
    </source>
</evidence>
<feature type="transmembrane region" description="Helical" evidence="5">
    <location>
        <begin position="141"/>
        <end position="160"/>
    </location>
</feature>
<dbReference type="EMBL" id="PFNG01000003">
    <property type="protein sequence ID" value="PIZ42655.1"/>
    <property type="molecule type" value="Genomic_DNA"/>
</dbReference>
<feature type="transmembrane region" description="Helical" evidence="5">
    <location>
        <begin position="263"/>
        <end position="282"/>
    </location>
</feature>
<evidence type="ECO:0000256" key="4">
    <source>
        <dbReference type="ARBA" id="ARBA00023136"/>
    </source>
</evidence>
<feature type="domain" description="O-antigen ligase-related" evidence="6">
    <location>
        <begin position="219"/>
        <end position="367"/>
    </location>
</feature>
<dbReference type="PANTHER" id="PTHR37422">
    <property type="entry name" value="TEICHURONIC ACID BIOSYNTHESIS PROTEIN TUAE"/>
    <property type="match status" value="1"/>
</dbReference>
<dbReference type="InterPro" id="IPR051533">
    <property type="entry name" value="WaaL-like"/>
</dbReference>
<dbReference type="AlphaFoldDB" id="A0A2M7TBV3"/>
<organism evidence="7 8">
    <name type="scientific">Candidatus Aquicultor secundus</name>
    <dbReference type="NCBI Taxonomy" id="1973895"/>
    <lineage>
        <taxon>Bacteria</taxon>
        <taxon>Bacillati</taxon>
        <taxon>Actinomycetota</taxon>
        <taxon>Candidatus Aquicultoria</taxon>
        <taxon>Candidatus Aquicultorales</taxon>
        <taxon>Candidatus Aquicultoraceae</taxon>
        <taxon>Candidatus Aquicultor</taxon>
    </lineage>
</organism>
<evidence type="ECO:0000256" key="5">
    <source>
        <dbReference type="SAM" id="Phobius"/>
    </source>
</evidence>
<proteinExistence type="predicted"/>
<keyword evidence="4 5" id="KW-0472">Membrane</keyword>
<feature type="transmembrane region" description="Helical" evidence="5">
    <location>
        <begin position="17"/>
        <end position="36"/>
    </location>
</feature>
<feature type="transmembrane region" description="Helical" evidence="5">
    <location>
        <begin position="208"/>
        <end position="227"/>
    </location>
</feature>
<gene>
    <name evidence="7" type="ORF">COY37_00090</name>
</gene>
<protein>
    <recommendedName>
        <fullName evidence="6">O-antigen ligase-related domain-containing protein</fullName>
    </recommendedName>
</protein>
<feature type="transmembrane region" description="Helical" evidence="5">
    <location>
        <begin position="111"/>
        <end position="129"/>
    </location>
</feature>
<feature type="transmembrane region" description="Helical" evidence="5">
    <location>
        <begin position="77"/>
        <end position="99"/>
    </location>
</feature>
<dbReference type="RefSeq" id="WP_286679135.1">
    <property type="nucleotide sequence ID" value="NZ_MNXI01000131.1"/>
</dbReference>
<feature type="transmembrane region" description="Helical" evidence="5">
    <location>
        <begin position="48"/>
        <end position="65"/>
    </location>
</feature>
<dbReference type="Gene3D" id="1.25.40.10">
    <property type="entry name" value="Tetratricopeptide repeat domain"/>
    <property type="match status" value="1"/>
</dbReference>